<feature type="domain" description="UspA" evidence="2">
    <location>
        <begin position="165"/>
        <end position="297"/>
    </location>
</feature>
<dbReference type="CDD" id="cd00293">
    <property type="entry name" value="USP-like"/>
    <property type="match status" value="2"/>
</dbReference>
<dbReference type="PANTHER" id="PTHR46268:SF6">
    <property type="entry name" value="UNIVERSAL STRESS PROTEIN UP12"/>
    <property type="match status" value="1"/>
</dbReference>
<dbReference type="EMBL" id="JACHIO010000007">
    <property type="protein sequence ID" value="MBB5063698.1"/>
    <property type="molecule type" value="Genomic_DNA"/>
</dbReference>
<organism evidence="3 4">
    <name type="scientific">Granulicella mallensis</name>
    <dbReference type="NCBI Taxonomy" id="940614"/>
    <lineage>
        <taxon>Bacteria</taxon>
        <taxon>Pseudomonadati</taxon>
        <taxon>Acidobacteriota</taxon>
        <taxon>Terriglobia</taxon>
        <taxon>Terriglobales</taxon>
        <taxon>Acidobacteriaceae</taxon>
        <taxon>Granulicella</taxon>
    </lineage>
</organism>
<accession>A0A7W7ZPJ0</accession>
<dbReference type="AlphaFoldDB" id="A0A7W7ZPJ0"/>
<evidence type="ECO:0000259" key="2">
    <source>
        <dbReference type="Pfam" id="PF00582"/>
    </source>
</evidence>
<dbReference type="InterPro" id="IPR014729">
    <property type="entry name" value="Rossmann-like_a/b/a_fold"/>
</dbReference>
<dbReference type="PANTHER" id="PTHR46268">
    <property type="entry name" value="STRESS RESPONSE PROTEIN NHAX"/>
    <property type="match status" value="1"/>
</dbReference>
<evidence type="ECO:0000313" key="4">
    <source>
        <dbReference type="Proteomes" id="UP000584867"/>
    </source>
</evidence>
<dbReference type="RefSeq" id="WP_184255066.1">
    <property type="nucleotide sequence ID" value="NZ_JACHIO010000007.1"/>
</dbReference>
<reference evidence="3 4" key="1">
    <citation type="submission" date="2020-08" db="EMBL/GenBank/DDBJ databases">
        <title>Genomic Encyclopedia of Type Strains, Phase IV (KMG-V): Genome sequencing to study the core and pangenomes of soil and plant-associated prokaryotes.</title>
        <authorList>
            <person name="Whitman W."/>
        </authorList>
    </citation>
    <scope>NUCLEOTIDE SEQUENCE [LARGE SCALE GENOMIC DNA]</scope>
    <source>
        <strain evidence="3 4">X5P3</strain>
    </source>
</reference>
<dbReference type="InterPro" id="IPR006016">
    <property type="entry name" value="UspA"/>
</dbReference>
<name>A0A7W7ZPJ0_9BACT</name>
<comment type="similarity">
    <text evidence="1">Belongs to the universal stress protein A family.</text>
</comment>
<sequence>MDTLALKKIAFDRILVPSDFSELSMLALEYAKSIARCYSSQILLENVSQLPSGYAPSEMPWVDLDMVLEGMRQSEQKLEEHDTQLRAEGFAVQTILSSGSLQDEIVATAHDRKPDLMVLGTHAAKGVVRLFYGSNAEALVRRVDCPVLVVGPKVQPVKQPVWSLRDVLCASDLNPGSARTPAFACVLAEDHHAAFTLLHIENPERARHVQPLDPGPFQNALARVMSAEQRLSGCDPMKSLQIVVSRKEPSSEIVGLARERDSDLIVMGAHSAAEKADHLLRGLIPSVLAEAVCPLLLQHHP</sequence>
<protein>
    <submittedName>
        <fullName evidence="3">Nucleotide-binding universal stress UspA family protein</fullName>
    </submittedName>
</protein>
<dbReference type="Pfam" id="PF00582">
    <property type="entry name" value="Usp"/>
    <property type="match status" value="2"/>
</dbReference>
<proteinExistence type="inferred from homology"/>
<evidence type="ECO:0000256" key="1">
    <source>
        <dbReference type="ARBA" id="ARBA00008791"/>
    </source>
</evidence>
<dbReference type="Gene3D" id="3.40.50.620">
    <property type="entry name" value="HUPs"/>
    <property type="match status" value="2"/>
</dbReference>
<evidence type="ECO:0000313" key="3">
    <source>
        <dbReference type="EMBL" id="MBB5063698.1"/>
    </source>
</evidence>
<comment type="caution">
    <text evidence="3">The sequence shown here is derived from an EMBL/GenBank/DDBJ whole genome shotgun (WGS) entry which is preliminary data.</text>
</comment>
<dbReference type="Proteomes" id="UP000584867">
    <property type="component" value="Unassembled WGS sequence"/>
</dbReference>
<gene>
    <name evidence="3" type="ORF">HDF15_002043</name>
</gene>
<dbReference type="PRINTS" id="PR01438">
    <property type="entry name" value="UNVRSLSTRESS"/>
</dbReference>
<dbReference type="SUPFAM" id="SSF52402">
    <property type="entry name" value="Adenine nucleotide alpha hydrolases-like"/>
    <property type="match status" value="2"/>
</dbReference>
<dbReference type="InterPro" id="IPR006015">
    <property type="entry name" value="Universal_stress_UspA"/>
</dbReference>
<feature type="domain" description="UspA" evidence="2">
    <location>
        <begin position="11"/>
        <end position="150"/>
    </location>
</feature>